<dbReference type="GO" id="GO:0055085">
    <property type="term" value="P:transmembrane transport"/>
    <property type="evidence" value="ECO:0007669"/>
    <property type="project" value="InterPro"/>
</dbReference>
<keyword evidence="3" id="KW-1003">Cell membrane</keyword>
<evidence type="ECO:0000256" key="4">
    <source>
        <dbReference type="ARBA" id="ARBA00022692"/>
    </source>
</evidence>
<feature type="non-terminal residue" evidence="9">
    <location>
        <position position="178"/>
    </location>
</feature>
<dbReference type="Pfam" id="PF12911">
    <property type="entry name" value="OppC_N"/>
    <property type="match status" value="1"/>
</dbReference>
<dbReference type="EMBL" id="VGJX01000147">
    <property type="protein sequence ID" value="MBM3274190.1"/>
    <property type="molecule type" value="Genomic_DNA"/>
</dbReference>
<accession>A0A938BMN6</accession>
<keyword evidence="4 7" id="KW-0812">Transmembrane</keyword>
<organism evidence="9 10">
    <name type="scientific">Candidatus Tanganyikabacteria bacterium</name>
    <dbReference type="NCBI Taxonomy" id="2961651"/>
    <lineage>
        <taxon>Bacteria</taxon>
        <taxon>Bacillati</taxon>
        <taxon>Candidatus Sericytochromatia</taxon>
        <taxon>Candidatus Tanganyikabacteria</taxon>
    </lineage>
</organism>
<feature type="domain" description="ABC transmembrane type-1" evidence="8">
    <location>
        <begin position="92"/>
        <end position="178"/>
    </location>
</feature>
<evidence type="ECO:0000313" key="9">
    <source>
        <dbReference type="EMBL" id="MBM3274190.1"/>
    </source>
</evidence>
<dbReference type="AlphaFoldDB" id="A0A938BMN6"/>
<proteinExistence type="inferred from homology"/>
<dbReference type="PANTHER" id="PTHR43386">
    <property type="entry name" value="OLIGOPEPTIDE TRANSPORT SYSTEM PERMEASE PROTEIN APPC"/>
    <property type="match status" value="1"/>
</dbReference>
<evidence type="ECO:0000256" key="5">
    <source>
        <dbReference type="ARBA" id="ARBA00022989"/>
    </source>
</evidence>
<dbReference type="GO" id="GO:0005886">
    <property type="term" value="C:plasma membrane"/>
    <property type="evidence" value="ECO:0007669"/>
    <property type="project" value="UniProtKB-SubCell"/>
</dbReference>
<dbReference type="Gene3D" id="1.10.3720.10">
    <property type="entry name" value="MetI-like"/>
    <property type="match status" value="1"/>
</dbReference>
<dbReference type="CDD" id="cd06261">
    <property type="entry name" value="TM_PBP2"/>
    <property type="match status" value="1"/>
</dbReference>
<dbReference type="InterPro" id="IPR025966">
    <property type="entry name" value="OppC_N"/>
</dbReference>
<evidence type="ECO:0000259" key="8">
    <source>
        <dbReference type="PROSITE" id="PS50928"/>
    </source>
</evidence>
<reference evidence="9 10" key="1">
    <citation type="submission" date="2019-03" db="EMBL/GenBank/DDBJ databases">
        <title>Lake Tanganyika Metagenome-Assembled Genomes (MAGs).</title>
        <authorList>
            <person name="Tran P."/>
        </authorList>
    </citation>
    <scope>NUCLEOTIDE SEQUENCE [LARGE SCALE GENOMIC DNA]</scope>
    <source>
        <strain evidence="9">K_DeepCast_65m_m2_236</strain>
    </source>
</reference>
<sequence length="178" mass="18549">MVTAPMLQSAELIAPKESWRVWLARFSRNRGAVAGAVVVALFLGVALLAPWIAPYDPLAQDLTVRLQPPGPAHWLGTDDLGRDVLSRLIAGAGISLQVGLLSVGLAFAAGSAIGLAAGYLGGWFDELLMRAIDIVMAFPTVLLSILVVAVLGPSLTNAMIAVAIVNIPAYARLVRGSA</sequence>
<dbReference type="InterPro" id="IPR000515">
    <property type="entry name" value="MetI-like"/>
</dbReference>
<dbReference type="PANTHER" id="PTHR43386:SF1">
    <property type="entry name" value="D,D-DIPEPTIDE TRANSPORT SYSTEM PERMEASE PROTEIN DDPC-RELATED"/>
    <property type="match status" value="1"/>
</dbReference>
<gene>
    <name evidence="9" type="ORF">FJZ00_03490</name>
</gene>
<dbReference type="InterPro" id="IPR035906">
    <property type="entry name" value="MetI-like_sf"/>
</dbReference>
<dbReference type="Proteomes" id="UP000703893">
    <property type="component" value="Unassembled WGS sequence"/>
</dbReference>
<feature type="transmembrane region" description="Helical" evidence="7">
    <location>
        <begin position="94"/>
        <end position="120"/>
    </location>
</feature>
<evidence type="ECO:0000256" key="6">
    <source>
        <dbReference type="ARBA" id="ARBA00023136"/>
    </source>
</evidence>
<evidence type="ECO:0000256" key="1">
    <source>
        <dbReference type="ARBA" id="ARBA00004651"/>
    </source>
</evidence>
<evidence type="ECO:0000256" key="2">
    <source>
        <dbReference type="ARBA" id="ARBA00022448"/>
    </source>
</evidence>
<protein>
    <submittedName>
        <fullName evidence="9">ABC transporter permease</fullName>
    </submittedName>
</protein>
<name>A0A938BMN6_9BACT</name>
<evidence type="ECO:0000256" key="3">
    <source>
        <dbReference type="ARBA" id="ARBA00022475"/>
    </source>
</evidence>
<dbReference type="SUPFAM" id="SSF161098">
    <property type="entry name" value="MetI-like"/>
    <property type="match status" value="1"/>
</dbReference>
<feature type="transmembrane region" description="Helical" evidence="7">
    <location>
        <begin position="32"/>
        <end position="53"/>
    </location>
</feature>
<keyword evidence="2 7" id="KW-0813">Transport</keyword>
<keyword evidence="5 7" id="KW-1133">Transmembrane helix</keyword>
<comment type="subcellular location">
    <subcellularLocation>
        <location evidence="1 7">Cell membrane</location>
        <topology evidence="1 7">Multi-pass membrane protein</topology>
    </subcellularLocation>
</comment>
<evidence type="ECO:0000256" key="7">
    <source>
        <dbReference type="RuleBase" id="RU363032"/>
    </source>
</evidence>
<dbReference type="Pfam" id="PF00528">
    <property type="entry name" value="BPD_transp_1"/>
    <property type="match status" value="1"/>
</dbReference>
<evidence type="ECO:0000313" key="10">
    <source>
        <dbReference type="Proteomes" id="UP000703893"/>
    </source>
</evidence>
<keyword evidence="6 7" id="KW-0472">Membrane</keyword>
<comment type="caution">
    <text evidence="9">The sequence shown here is derived from an EMBL/GenBank/DDBJ whole genome shotgun (WGS) entry which is preliminary data.</text>
</comment>
<dbReference type="InterPro" id="IPR050366">
    <property type="entry name" value="BP-dependent_transpt_permease"/>
</dbReference>
<dbReference type="PROSITE" id="PS50928">
    <property type="entry name" value="ABC_TM1"/>
    <property type="match status" value="1"/>
</dbReference>
<comment type="similarity">
    <text evidence="7">Belongs to the binding-protein-dependent transport system permease family.</text>
</comment>